<proteinExistence type="predicted"/>
<name>A0A9P0LNA6_ACAOB</name>
<dbReference type="EMBL" id="CAKOFQ010007205">
    <property type="protein sequence ID" value="CAH1994731.1"/>
    <property type="molecule type" value="Genomic_DNA"/>
</dbReference>
<feature type="domain" description="DUF4817" evidence="2">
    <location>
        <begin position="5"/>
        <end position="54"/>
    </location>
</feature>
<dbReference type="InterPro" id="IPR036397">
    <property type="entry name" value="RNaseH_sf"/>
</dbReference>
<keyword evidence="4" id="KW-1185">Reference proteome</keyword>
<organism evidence="3 4">
    <name type="scientific">Acanthoscelides obtectus</name>
    <name type="common">Bean weevil</name>
    <name type="synonym">Bruchus obtectus</name>
    <dbReference type="NCBI Taxonomy" id="200917"/>
    <lineage>
        <taxon>Eukaryota</taxon>
        <taxon>Metazoa</taxon>
        <taxon>Ecdysozoa</taxon>
        <taxon>Arthropoda</taxon>
        <taxon>Hexapoda</taxon>
        <taxon>Insecta</taxon>
        <taxon>Pterygota</taxon>
        <taxon>Neoptera</taxon>
        <taxon>Endopterygota</taxon>
        <taxon>Coleoptera</taxon>
        <taxon>Polyphaga</taxon>
        <taxon>Cucujiformia</taxon>
        <taxon>Chrysomeloidea</taxon>
        <taxon>Chrysomelidae</taxon>
        <taxon>Bruchinae</taxon>
        <taxon>Bruchini</taxon>
        <taxon>Acanthoscelides</taxon>
    </lineage>
</organism>
<evidence type="ECO:0008006" key="5">
    <source>
        <dbReference type="Google" id="ProtNLM"/>
    </source>
</evidence>
<evidence type="ECO:0000313" key="4">
    <source>
        <dbReference type="Proteomes" id="UP001152888"/>
    </source>
</evidence>
<dbReference type="InterPro" id="IPR038717">
    <property type="entry name" value="Tc1-like_DDE_dom"/>
</dbReference>
<gene>
    <name evidence="3" type="ORF">ACAOBT_LOCUS22248</name>
</gene>
<dbReference type="PANTHER" id="PTHR47326">
    <property type="entry name" value="TRANSPOSABLE ELEMENT TC3 TRANSPOSASE-LIKE PROTEIN"/>
    <property type="match status" value="1"/>
</dbReference>
<evidence type="ECO:0000313" key="3">
    <source>
        <dbReference type="EMBL" id="CAH1994731.1"/>
    </source>
</evidence>
<sequence length="444" mass="52067">MNRLTNEQRWQIIEFYYQNSCSVKRVHRALLPIYGQFGRPTEGAIRKLETKFRTQFTLLDIKPPTRRRRVRTEENIAAVSASVSDDREMSIRRRSQQLGLCYSTTWNILRQDLGVKPYKIQLVQELKPHDLPQRFPFGEWALAKLEEDPHFYRKIVFSDEAHFWLNGYVNKQNCRIWSEDQPEALQELPTHPEKITVWCVLWAGGIIWPYFVKDDNGRNVTVNGERYQLDLADMWFQQEGATCHTAHETMALLRGEFGEQFISRLGPSIGRLDRHVRAYVYRDKPATIDALEANIEAFIREIPADMLERMVATTAGHIVTIALNEQRTVTADWYTTICLAKVITELRKINPERRIILHQDNASSHTVQKTRQYLTEENVELLDHPPYSPDLSPNDFFTFPKIKNRLRGQRFHSPEDAVDAFKNAVSDLPANEWNKCFENWFERM</sequence>
<feature type="domain" description="Tc1-like transposase DDE" evidence="1">
    <location>
        <begin position="310"/>
        <end position="410"/>
    </location>
</feature>
<comment type="caution">
    <text evidence="3">The sequence shown here is derived from an EMBL/GenBank/DDBJ whole genome shotgun (WGS) entry which is preliminary data.</text>
</comment>
<dbReference type="Proteomes" id="UP001152888">
    <property type="component" value="Unassembled WGS sequence"/>
</dbReference>
<dbReference type="PANTHER" id="PTHR47326:SF1">
    <property type="entry name" value="HTH PSQ-TYPE DOMAIN-CONTAINING PROTEIN"/>
    <property type="match status" value="1"/>
</dbReference>
<evidence type="ECO:0000259" key="2">
    <source>
        <dbReference type="Pfam" id="PF16087"/>
    </source>
</evidence>
<evidence type="ECO:0000259" key="1">
    <source>
        <dbReference type="Pfam" id="PF13358"/>
    </source>
</evidence>
<dbReference type="Pfam" id="PF13358">
    <property type="entry name" value="DDE_3"/>
    <property type="match status" value="1"/>
</dbReference>
<accession>A0A9P0LNA6</accession>
<dbReference type="Gene3D" id="3.30.420.10">
    <property type="entry name" value="Ribonuclease H-like superfamily/Ribonuclease H"/>
    <property type="match status" value="2"/>
</dbReference>
<dbReference type="GO" id="GO:0003676">
    <property type="term" value="F:nucleic acid binding"/>
    <property type="evidence" value="ECO:0007669"/>
    <property type="project" value="InterPro"/>
</dbReference>
<dbReference type="Pfam" id="PF16087">
    <property type="entry name" value="DUF4817"/>
    <property type="match status" value="1"/>
</dbReference>
<protein>
    <recommendedName>
        <fullName evidence="5">Transposase</fullName>
    </recommendedName>
</protein>
<dbReference type="InterPro" id="IPR032135">
    <property type="entry name" value="DUF4817"/>
</dbReference>
<reference evidence="3" key="1">
    <citation type="submission" date="2022-03" db="EMBL/GenBank/DDBJ databases">
        <authorList>
            <person name="Sayadi A."/>
        </authorList>
    </citation>
    <scope>NUCLEOTIDE SEQUENCE</scope>
</reference>
<dbReference type="OrthoDB" id="8195099at2759"/>
<dbReference type="AlphaFoldDB" id="A0A9P0LNA6"/>